<dbReference type="Gene3D" id="3.30.1300.10">
    <property type="entry name" value="Pantoate-beta-alanine ligase, C-terminal domain"/>
    <property type="match status" value="1"/>
</dbReference>
<dbReference type="CDD" id="cd00560">
    <property type="entry name" value="PanC"/>
    <property type="match status" value="1"/>
</dbReference>
<evidence type="ECO:0000256" key="7">
    <source>
        <dbReference type="ARBA" id="ARBA00022840"/>
    </source>
</evidence>
<dbReference type="PANTHER" id="PTHR21299">
    <property type="entry name" value="CYTIDYLATE KINASE/PANTOATE-BETA-ALANINE LIGASE"/>
    <property type="match status" value="1"/>
</dbReference>
<evidence type="ECO:0000256" key="2">
    <source>
        <dbReference type="ARBA" id="ARBA00009256"/>
    </source>
</evidence>
<dbReference type="InterPro" id="IPR014729">
    <property type="entry name" value="Rossmann-like_a/b/a_fold"/>
</dbReference>
<feature type="binding site" evidence="9">
    <location>
        <position position="61"/>
    </location>
    <ligand>
        <name>(R)-pantoate</name>
        <dbReference type="ChEBI" id="CHEBI:15980"/>
    </ligand>
</feature>
<feature type="binding site" evidence="9">
    <location>
        <position position="61"/>
    </location>
    <ligand>
        <name>beta-alanine</name>
        <dbReference type="ChEBI" id="CHEBI:57966"/>
    </ligand>
</feature>
<keyword evidence="7 9" id="KW-0067">ATP-binding</keyword>
<dbReference type="EC" id="6.3.2.1" evidence="9"/>
<keyword evidence="5 9" id="KW-0566">Pantothenate biosynthesis</keyword>
<evidence type="ECO:0000256" key="4">
    <source>
        <dbReference type="ARBA" id="ARBA00022598"/>
    </source>
</evidence>
<dbReference type="HAMAP" id="MF_00158">
    <property type="entry name" value="PanC"/>
    <property type="match status" value="1"/>
</dbReference>
<gene>
    <name evidence="9" type="primary">panC</name>
    <name evidence="10" type="ORF">J2S77_002713</name>
</gene>
<comment type="function">
    <text evidence="9">Catalyzes the condensation of pantoate with beta-alanine in an ATP-dependent reaction via a pantoyl-adenylate intermediate.</text>
</comment>
<dbReference type="PANTHER" id="PTHR21299:SF1">
    <property type="entry name" value="PANTOATE--BETA-ALANINE LIGASE"/>
    <property type="match status" value="1"/>
</dbReference>
<dbReference type="RefSeq" id="WP_306978143.1">
    <property type="nucleotide sequence ID" value="NZ_JAUSTQ010000016.1"/>
</dbReference>
<accession>A0ABT9VIA9</accession>
<comment type="pathway">
    <text evidence="1 9">Cofactor biosynthesis; (R)-pantothenate biosynthesis; (R)-pantothenate from (R)-pantoate and beta-alanine: step 1/1.</text>
</comment>
<comment type="miscellaneous">
    <text evidence="9">The reaction proceeds by a bi uni uni bi ping pong mechanism.</text>
</comment>
<reference evidence="10 11" key="1">
    <citation type="submission" date="2023-07" db="EMBL/GenBank/DDBJ databases">
        <title>Genomic Encyclopedia of Type Strains, Phase IV (KMG-IV): sequencing the most valuable type-strain genomes for metagenomic binning, comparative biology and taxonomic classification.</title>
        <authorList>
            <person name="Goeker M."/>
        </authorList>
    </citation>
    <scope>NUCLEOTIDE SEQUENCE [LARGE SCALE GENOMIC DNA]</scope>
    <source>
        <strain evidence="10 11">DSM 16460</strain>
    </source>
</reference>
<name>A0ABT9VIA9_9BACI</name>
<comment type="subunit">
    <text evidence="9">Homodimer.</text>
</comment>
<feature type="binding site" evidence="9">
    <location>
        <begin position="147"/>
        <end position="150"/>
    </location>
    <ligand>
        <name>ATP</name>
        <dbReference type="ChEBI" id="CHEBI:30616"/>
    </ligand>
</feature>
<evidence type="ECO:0000256" key="5">
    <source>
        <dbReference type="ARBA" id="ARBA00022655"/>
    </source>
</evidence>
<comment type="catalytic activity">
    <reaction evidence="8 9">
        <text>(R)-pantoate + beta-alanine + ATP = (R)-pantothenate + AMP + diphosphate + H(+)</text>
        <dbReference type="Rhea" id="RHEA:10912"/>
        <dbReference type="ChEBI" id="CHEBI:15378"/>
        <dbReference type="ChEBI" id="CHEBI:15980"/>
        <dbReference type="ChEBI" id="CHEBI:29032"/>
        <dbReference type="ChEBI" id="CHEBI:30616"/>
        <dbReference type="ChEBI" id="CHEBI:33019"/>
        <dbReference type="ChEBI" id="CHEBI:57966"/>
        <dbReference type="ChEBI" id="CHEBI:456215"/>
        <dbReference type="EC" id="6.3.2.1"/>
    </reaction>
</comment>
<keyword evidence="4 9" id="KW-0436">Ligase</keyword>
<protein>
    <recommendedName>
        <fullName evidence="9">Pantothenate synthetase</fullName>
        <shortName evidence="9">PS</shortName>
        <ecNumber evidence="9">6.3.2.1</ecNumber>
    </recommendedName>
    <alternativeName>
        <fullName evidence="9">Pantoate--beta-alanine ligase</fullName>
    </alternativeName>
    <alternativeName>
        <fullName evidence="9">Pantoate-activating enzyme</fullName>
    </alternativeName>
</protein>
<evidence type="ECO:0000256" key="6">
    <source>
        <dbReference type="ARBA" id="ARBA00022741"/>
    </source>
</evidence>
<keyword evidence="3 9" id="KW-0963">Cytoplasm</keyword>
<dbReference type="SUPFAM" id="SSF52374">
    <property type="entry name" value="Nucleotidylyl transferase"/>
    <property type="match status" value="1"/>
</dbReference>
<dbReference type="GO" id="GO:0004592">
    <property type="term" value="F:pantoate-beta-alanine ligase activity"/>
    <property type="evidence" value="ECO:0007669"/>
    <property type="project" value="UniProtKB-EC"/>
</dbReference>
<dbReference type="NCBIfam" id="TIGR00125">
    <property type="entry name" value="cyt_tran_rel"/>
    <property type="match status" value="1"/>
</dbReference>
<feature type="binding site" evidence="9">
    <location>
        <begin position="184"/>
        <end position="187"/>
    </location>
    <ligand>
        <name>ATP</name>
        <dbReference type="ChEBI" id="CHEBI:30616"/>
    </ligand>
</feature>
<evidence type="ECO:0000313" key="10">
    <source>
        <dbReference type="EMBL" id="MDQ0160707.1"/>
    </source>
</evidence>
<evidence type="ECO:0000256" key="8">
    <source>
        <dbReference type="ARBA" id="ARBA00048258"/>
    </source>
</evidence>
<dbReference type="InterPro" id="IPR003721">
    <property type="entry name" value="Pantoate_ligase"/>
</dbReference>
<feature type="binding site" evidence="9">
    <location>
        <position position="153"/>
    </location>
    <ligand>
        <name>(R)-pantoate</name>
        <dbReference type="ChEBI" id="CHEBI:15980"/>
    </ligand>
</feature>
<keyword evidence="11" id="KW-1185">Reference proteome</keyword>
<comment type="caution">
    <text evidence="10">The sequence shown here is derived from an EMBL/GenBank/DDBJ whole genome shotgun (WGS) entry which is preliminary data.</text>
</comment>
<proteinExistence type="inferred from homology"/>
<dbReference type="Pfam" id="PF02569">
    <property type="entry name" value="Pantoate_ligase"/>
    <property type="match status" value="1"/>
</dbReference>
<evidence type="ECO:0000256" key="3">
    <source>
        <dbReference type="ARBA" id="ARBA00022490"/>
    </source>
</evidence>
<dbReference type="EMBL" id="JAUSTQ010000016">
    <property type="protein sequence ID" value="MDQ0160707.1"/>
    <property type="molecule type" value="Genomic_DNA"/>
</dbReference>
<keyword evidence="6 9" id="KW-0547">Nucleotide-binding</keyword>
<dbReference type="Proteomes" id="UP001224359">
    <property type="component" value="Unassembled WGS sequence"/>
</dbReference>
<dbReference type="InterPro" id="IPR004821">
    <property type="entry name" value="Cyt_trans-like"/>
</dbReference>
<comment type="similarity">
    <text evidence="2 9">Belongs to the pantothenate synthetase family.</text>
</comment>
<evidence type="ECO:0000256" key="9">
    <source>
        <dbReference type="HAMAP-Rule" id="MF_00158"/>
    </source>
</evidence>
<evidence type="ECO:0000256" key="1">
    <source>
        <dbReference type="ARBA" id="ARBA00004990"/>
    </source>
</evidence>
<comment type="subcellular location">
    <subcellularLocation>
        <location evidence="9">Cytoplasm</location>
    </subcellularLocation>
</comment>
<comment type="caution">
    <text evidence="9">Lacks conserved residue(s) required for the propagation of feature annotation.</text>
</comment>
<feature type="active site" description="Proton donor" evidence="9">
    <location>
        <position position="37"/>
    </location>
</feature>
<dbReference type="NCBIfam" id="TIGR00018">
    <property type="entry name" value="panC"/>
    <property type="match status" value="1"/>
</dbReference>
<dbReference type="Gene3D" id="3.40.50.620">
    <property type="entry name" value="HUPs"/>
    <property type="match status" value="1"/>
</dbReference>
<dbReference type="InterPro" id="IPR042176">
    <property type="entry name" value="Pantoate_ligase_C"/>
</dbReference>
<feature type="binding site" evidence="9">
    <location>
        <begin position="30"/>
        <end position="37"/>
    </location>
    <ligand>
        <name>ATP</name>
        <dbReference type="ChEBI" id="CHEBI:30616"/>
    </ligand>
</feature>
<sequence>MKTIKTIQAMREVANDYHHQNQTIGFVPTMGYLHDGHLALVKEARKQNDIVVASVFVNPLQFNQSTDLNHYPRDFDRDERLLKAEAVDYIFYPNVEEMYPKELSTELSLAKRGDVLCGATRPGHFEGVLVVLTKLFNIISPHRVYFGLKDAQQVAVVDGLIEDFNFSTELVPVPTTRESDGLALSSRNVRLTEDERLEAPIIYQALQAGQSLIVNHQDWKRDDILHLINDYLQDIQGTIDYIDCLSYPGLSSDIQAEHDIIIAVAVQYQDARLIDNVILRPDGKFKYGGEMNATENAK</sequence>
<evidence type="ECO:0000313" key="11">
    <source>
        <dbReference type="Proteomes" id="UP001224359"/>
    </source>
</evidence>
<organism evidence="10 11">
    <name type="scientific">Alkalibacillus salilacus</name>
    <dbReference type="NCBI Taxonomy" id="284582"/>
    <lineage>
        <taxon>Bacteria</taxon>
        <taxon>Bacillati</taxon>
        <taxon>Bacillota</taxon>
        <taxon>Bacilli</taxon>
        <taxon>Bacillales</taxon>
        <taxon>Bacillaceae</taxon>
        <taxon>Alkalibacillus</taxon>
    </lineage>
</organism>